<organism evidence="1 2">
    <name type="scientific">Microbacterium memoriense</name>
    <dbReference type="NCBI Taxonomy" id="2978350"/>
    <lineage>
        <taxon>Bacteria</taxon>
        <taxon>Bacillati</taxon>
        <taxon>Actinomycetota</taxon>
        <taxon>Actinomycetes</taxon>
        <taxon>Micrococcales</taxon>
        <taxon>Microbacteriaceae</taxon>
        <taxon>Microbacterium</taxon>
    </lineage>
</organism>
<reference evidence="1 2" key="1">
    <citation type="journal article" date="2024" name="Int. J. Syst. Evol. Microbiol.">
        <title>Microbacterium memoriense sp. nov., a member of the Actinomycetota from marine beach sediment of the north coast of Portugal.</title>
        <authorList>
            <person name="Santos J.D.N.D."/>
            <person name="Klimek D."/>
            <person name="Calusinska M."/>
            <person name="Lobo-da-Cunha A."/>
            <person name="Catita J."/>
            <person name="Goncalves H."/>
            <person name="Gonzalez I."/>
            <person name="Lage O.M."/>
        </authorList>
    </citation>
    <scope>NUCLEOTIDE SEQUENCE [LARGE SCALE GENOMIC DNA]</scope>
    <source>
        <strain evidence="1 2">PMIC_1C1B</strain>
    </source>
</reference>
<comment type="caution">
    <text evidence="1">The sequence shown here is derived from an EMBL/GenBank/DDBJ whole genome shotgun (WGS) entry which is preliminary data.</text>
</comment>
<sequence length="116" mass="12653">MITVNESIAIDRPQADVFAYLGDPRNRVEWDSSVISEELTSPEPIEAGSTLRTRMLAVGREVTFEWRIERFVPPTGLTVASTSGPMETTLRIEITGMDAACTVTATISDVAVPLRA</sequence>
<dbReference type="Proteomes" id="UP001300496">
    <property type="component" value="Unassembled WGS sequence"/>
</dbReference>
<protein>
    <submittedName>
        <fullName evidence="1">SRPBCC family protein</fullName>
    </submittedName>
</protein>
<dbReference type="SUPFAM" id="SSF55961">
    <property type="entry name" value="Bet v1-like"/>
    <property type="match status" value="1"/>
</dbReference>
<proteinExistence type="predicted"/>
<dbReference type="InterPro" id="IPR023393">
    <property type="entry name" value="START-like_dom_sf"/>
</dbReference>
<keyword evidence="2" id="KW-1185">Reference proteome</keyword>
<gene>
    <name evidence="1" type="ORF">N4R40_11805</name>
</gene>
<evidence type="ECO:0000313" key="1">
    <source>
        <dbReference type="EMBL" id="MCT9003047.1"/>
    </source>
</evidence>
<name>A0ABT2PEJ3_9MICO</name>
<dbReference type="RefSeq" id="WP_261607577.1">
    <property type="nucleotide sequence ID" value="NZ_JAODOR010000014.1"/>
</dbReference>
<accession>A0ABT2PEJ3</accession>
<dbReference type="InterPro" id="IPR019587">
    <property type="entry name" value="Polyketide_cyclase/dehydratase"/>
</dbReference>
<dbReference type="Gene3D" id="3.30.530.20">
    <property type="match status" value="1"/>
</dbReference>
<dbReference type="Pfam" id="PF10604">
    <property type="entry name" value="Polyketide_cyc2"/>
    <property type="match status" value="1"/>
</dbReference>
<evidence type="ECO:0000313" key="2">
    <source>
        <dbReference type="Proteomes" id="UP001300496"/>
    </source>
</evidence>
<dbReference type="EMBL" id="JAODOR010000014">
    <property type="protein sequence ID" value="MCT9003047.1"/>
    <property type="molecule type" value="Genomic_DNA"/>
</dbReference>